<evidence type="ECO:0000313" key="2">
    <source>
        <dbReference type="Proteomes" id="UP001229346"/>
    </source>
</evidence>
<dbReference type="RefSeq" id="WP_307205702.1">
    <property type="nucleotide sequence ID" value="NZ_JAUSSU010000007.1"/>
</dbReference>
<comment type="caution">
    <text evidence="1">The sequence shown here is derived from an EMBL/GenBank/DDBJ whole genome shotgun (WGS) entry which is preliminary data.</text>
</comment>
<evidence type="ECO:0000313" key="1">
    <source>
        <dbReference type="EMBL" id="MDQ0114371.1"/>
    </source>
</evidence>
<dbReference type="NCBIfam" id="TIGR01558">
    <property type="entry name" value="sm_term_P27"/>
    <property type="match status" value="1"/>
</dbReference>
<keyword evidence="2" id="KW-1185">Reference proteome</keyword>
<name>A0ABT9U5M7_PAEHA</name>
<dbReference type="InterPro" id="IPR006448">
    <property type="entry name" value="Phage_term_ssu_P27"/>
</dbReference>
<proteinExistence type="predicted"/>
<reference evidence="1 2" key="1">
    <citation type="submission" date="2023-07" db="EMBL/GenBank/DDBJ databases">
        <title>Sorghum-associated microbial communities from plants grown in Nebraska, USA.</title>
        <authorList>
            <person name="Schachtman D."/>
        </authorList>
    </citation>
    <scope>NUCLEOTIDE SEQUENCE [LARGE SCALE GENOMIC DNA]</scope>
    <source>
        <strain evidence="1 2">CC482</strain>
    </source>
</reference>
<organism evidence="1 2">
    <name type="scientific">Paenibacillus harenae</name>
    <dbReference type="NCBI Taxonomy" id="306543"/>
    <lineage>
        <taxon>Bacteria</taxon>
        <taxon>Bacillati</taxon>
        <taxon>Bacillota</taxon>
        <taxon>Bacilli</taxon>
        <taxon>Bacillales</taxon>
        <taxon>Paenibacillaceae</taxon>
        <taxon>Paenibacillus</taxon>
    </lineage>
</organism>
<sequence>MTRPTKPTVIKQMAGTLRKDRVKNEPRPPAFIEMPAAPEYFDEHAIEEWYRLGPVLKTLGLLTVADRSLFIAYCLSYSRLASAAESLQAAGELFHEYTNKVGATNFVARPEIAVIQKETLLLKAICAEFGLSPSARGRMEVPIQD</sequence>
<dbReference type="Proteomes" id="UP001229346">
    <property type="component" value="Unassembled WGS sequence"/>
</dbReference>
<dbReference type="EMBL" id="JAUSSU010000007">
    <property type="protein sequence ID" value="MDQ0114371.1"/>
    <property type="molecule type" value="Genomic_DNA"/>
</dbReference>
<protein>
    <submittedName>
        <fullName evidence="1">P27 family predicted phage terminase small subunit</fullName>
    </submittedName>
</protein>
<gene>
    <name evidence="1" type="ORF">J2T15_003826</name>
</gene>
<dbReference type="Pfam" id="PF05119">
    <property type="entry name" value="Terminase_4"/>
    <property type="match status" value="1"/>
</dbReference>
<accession>A0ABT9U5M7</accession>